<feature type="domain" description="ABC transmembrane type-1" evidence="8">
    <location>
        <begin position="55"/>
        <end position="270"/>
    </location>
</feature>
<feature type="transmembrane region" description="Helical" evidence="7">
    <location>
        <begin position="207"/>
        <end position="227"/>
    </location>
</feature>
<feature type="transmembrane region" description="Helical" evidence="7">
    <location>
        <begin position="12"/>
        <end position="39"/>
    </location>
</feature>
<feature type="transmembrane region" description="Helical" evidence="7">
    <location>
        <begin position="476"/>
        <end position="496"/>
    </location>
</feature>
<dbReference type="GO" id="GO:0005886">
    <property type="term" value="C:plasma membrane"/>
    <property type="evidence" value="ECO:0007669"/>
    <property type="project" value="UniProtKB-SubCell"/>
</dbReference>
<organism evidence="9 10">
    <name type="scientific">Donghicola eburneus</name>
    <dbReference type="NCBI Taxonomy" id="393278"/>
    <lineage>
        <taxon>Bacteria</taxon>
        <taxon>Pseudomonadati</taxon>
        <taxon>Pseudomonadota</taxon>
        <taxon>Alphaproteobacteria</taxon>
        <taxon>Rhodobacterales</taxon>
        <taxon>Roseobacteraceae</taxon>
        <taxon>Donghicola</taxon>
    </lineage>
</organism>
<evidence type="ECO:0000259" key="8">
    <source>
        <dbReference type="PROSITE" id="PS50928"/>
    </source>
</evidence>
<feature type="domain" description="ABC transmembrane type-1" evidence="8">
    <location>
        <begin position="355"/>
        <end position="546"/>
    </location>
</feature>
<feature type="transmembrane region" description="Helical" evidence="7">
    <location>
        <begin position="247"/>
        <end position="271"/>
    </location>
</feature>
<evidence type="ECO:0000256" key="3">
    <source>
        <dbReference type="ARBA" id="ARBA00022475"/>
    </source>
</evidence>
<keyword evidence="4 7" id="KW-0812">Transmembrane</keyword>
<keyword evidence="3" id="KW-1003">Cell membrane</keyword>
<dbReference type="GO" id="GO:0055085">
    <property type="term" value="P:transmembrane transport"/>
    <property type="evidence" value="ECO:0007669"/>
    <property type="project" value="InterPro"/>
</dbReference>
<dbReference type="Gene3D" id="1.10.3720.10">
    <property type="entry name" value="MetI-like"/>
    <property type="match status" value="2"/>
</dbReference>
<reference evidence="10" key="1">
    <citation type="submission" date="2016-09" db="EMBL/GenBank/DDBJ databases">
        <authorList>
            <person name="Wibberg D."/>
        </authorList>
    </citation>
    <scope>NUCLEOTIDE SEQUENCE [LARGE SCALE GENOMIC DNA]</scope>
</reference>
<evidence type="ECO:0000256" key="5">
    <source>
        <dbReference type="ARBA" id="ARBA00022989"/>
    </source>
</evidence>
<dbReference type="SUPFAM" id="SSF161098">
    <property type="entry name" value="MetI-like"/>
    <property type="match status" value="2"/>
</dbReference>
<feature type="transmembrane region" description="Helical" evidence="7">
    <location>
        <begin position="103"/>
        <end position="126"/>
    </location>
</feature>
<feature type="transmembrane region" description="Helical" evidence="7">
    <location>
        <begin position="525"/>
        <end position="546"/>
    </location>
</feature>
<evidence type="ECO:0000256" key="6">
    <source>
        <dbReference type="ARBA" id="ARBA00023136"/>
    </source>
</evidence>
<name>A0A1M4N458_9RHOB</name>
<dbReference type="AlphaFoldDB" id="A0A1M4N458"/>
<evidence type="ECO:0000313" key="10">
    <source>
        <dbReference type="Proteomes" id="UP000184085"/>
    </source>
</evidence>
<dbReference type="Proteomes" id="UP000184085">
    <property type="component" value="Unassembled WGS sequence"/>
</dbReference>
<dbReference type="Pfam" id="PF00528">
    <property type="entry name" value="BPD_transp_1"/>
    <property type="match status" value="1"/>
</dbReference>
<evidence type="ECO:0000256" key="4">
    <source>
        <dbReference type="ARBA" id="ARBA00022692"/>
    </source>
</evidence>
<dbReference type="CDD" id="cd06261">
    <property type="entry name" value="TM_PBP2"/>
    <property type="match status" value="1"/>
</dbReference>
<proteinExistence type="inferred from homology"/>
<feature type="transmembrane region" description="Helical" evidence="7">
    <location>
        <begin position="301"/>
        <end position="326"/>
    </location>
</feature>
<protein>
    <recommendedName>
        <fullName evidence="8">ABC transmembrane type-1 domain-containing protein</fullName>
    </recommendedName>
</protein>
<sequence>MTPSLTLVPRLTLAALVLPVGAGLWGVIAPLLGLVQITGADPTEAIDALLAWPGLGPSALLSVTTGVSATLLALSLVVLILSQLHGRPALAWLRRLLSPLLSVPHAAAAFGLAFLIAPSGWVTRVFSPWSTGWDQPPDLLILNDPWGLTLTLGLAIKEAPFLLLMSLAALGQTRADQSILIARALGHSASGAWLKTVFPAIYAQIRLPVYVVLAYSMTAVDVALILGPTRPSTLSVQILRWMSDPDLAYRLQGAAGALVQLALVVGVMALWRAAEQAVATLGKAWITGGSRSSGLDRLRPLARVLGGLSSLGVLLGLAGLVIWSFAGQWRYPDVLPDQMTLRSWQRFAPQLTDPLMETALIALASTGIALILCIGSLEAETRHNLRPTGRAMALLYLPLLIPQIAFLPGLQVLLLQSGLTSGRWVVVLSHLVFVLPYVFLSLSDPWRAWDRRYGTVASALGSSPDGVLFRVRLPMLLAPLLTAAAIGCAVSVGQYLPTLLAGGGRVATITTEAVALSSGGNRRAIGVYAVAQTLAALIPFAIALGLPRLVHRNRRALIPETR</sequence>
<dbReference type="PROSITE" id="PS50928">
    <property type="entry name" value="ABC_TM1"/>
    <property type="match status" value="2"/>
</dbReference>
<dbReference type="InterPro" id="IPR000515">
    <property type="entry name" value="MetI-like"/>
</dbReference>
<evidence type="ECO:0000256" key="7">
    <source>
        <dbReference type="RuleBase" id="RU363032"/>
    </source>
</evidence>
<accession>A0A1M4N458</accession>
<dbReference type="EMBL" id="FMJB01000065">
    <property type="protein sequence ID" value="SCM69670.1"/>
    <property type="molecule type" value="Genomic_DNA"/>
</dbReference>
<comment type="subcellular location">
    <subcellularLocation>
        <location evidence="1 7">Cell membrane</location>
        <topology evidence="1 7">Multi-pass membrane protein</topology>
    </subcellularLocation>
</comment>
<feature type="transmembrane region" description="Helical" evidence="7">
    <location>
        <begin position="146"/>
        <end position="170"/>
    </location>
</feature>
<feature type="transmembrane region" description="Helical" evidence="7">
    <location>
        <begin position="59"/>
        <end position="82"/>
    </location>
</feature>
<gene>
    <name evidence="9" type="ORF">KARMA_3910</name>
</gene>
<keyword evidence="5 7" id="KW-1133">Transmembrane helix</keyword>
<dbReference type="PANTHER" id="PTHR30183">
    <property type="entry name" value="MOLYBDENUM TRANSPORT SYSTEM PERMEASE PROTEIN MODB"/>
    <property type="match status" value="1"/>
</dbReference>
<dbReference type="RefSeq" id="WP_072709527.1">
    <property type="nucleotide sequence ID" value="NZ_FOXY01000008.1"/>
</dbReference>
<feature type="transmembrane region" description="Helical" evidence="7">
    <location>
        <begin position="391"/>
        <end position="410"/>
    </location>
</feature>
<feature type="transmembrane region" description="Helical" evidence="7">
    <location>
        <begin position="359"/>
        <end position="379"/>
    </location>
</feature>
<dbReference type="InterPro" id="IPR035906">
    <property type="entry name" value="MetI-like_sf"/>
</dbReference>
<keyword evidence="6 7" id="KW-0472">Membrane</keyword>
<keyword evidence="10" id="KW-1185">Reference proteome</keyword>
<dbReference type="PANTHER" id="PTHR30183:SF6">
    <property type="entry name" value="INNER MEMBRANE ABC TRANSPORTER PERMEASE PROTEIN YNJC"/>
    <property type="match status" value="1"/>
</dbReference>
<comment type="similarity">
    <text evidence="7">Belongs to the binding-protein-dependent transport system permease family.</text>
</comment>
<keyword evidence="2 7" id="KW-0813">Transport</keyword>
<feature type="transmembrane region" description="Helical" evidence="7">
    <location>
        <begin position="422"/>
        <end position="442"/>
    </location>
</feature>
<evidence type="ECO:0000256" key="2">
    <source>
        <dbReference type="ARBA" id="ARBA00022448"/>
    </source>
</evidence>
<evidence type="ECO:0000313" key="9">
    <source>
        <dbReference type="EMBL" id="SCM69670.1"/>
    </source>
</evidence>
<evidence type="ECO:0000256" key="1">
    <source>
        <dbReference type="ARBA" id="ARBA00004651"/>
    </source>
</evidence>